<dbReference type="Gene3D" id="3.40.980.10">
    <property type="entry name" value="MoaB/Mog-like domain"/>
    <property type="match status" value="1"/>
</dbReference>
<evidence type="ECO:0000313" key="3">
    <source>
        <dbReference type="Proteomes" id="UP000778970"/>
    </source>
</evidence>
<evidence type="ECO:0000259" key="1">
    <source>
        <dbReference type="SMART" id="SM00852"/>
    </source>
</evidence>
<dbReference type="RefSeq" id="WP_027287817.1">
    <property type="nucleotide sequence ID" value="NZ_NRRE01000013.1"/>
</dbReference>
<reference evidence="2" key="2">
    <citation type="journal article" date="2020" name="Microorganisms">
        <title>Osmotic Adaptation and Compatible Solute Biosynthesis of Phototrophic Bacteria as Revealed from Genome Analyses.</title>
        <authorList>
            <person name="Imhoff J.F."/>
            <person name="Rahn T."/>
            <person name="Kunzel S."/>
            <person name="Keller A."/>
            <person name="Neulinger S.C."/>
        </authorList>
    </citation>
    <scope>NUCLEOTIDE SEQUENCE</scope>
    <source>
        <strain evidence="2">DSM 9154</strain>
    </source>
</reference>
<protein>
    <submittedName>
        <fullName evidence="2">Competence/damage-inducible protein A</fullName>
    </submittedName>
</protein>
<dbReference type="EMBL" id="NRRE01000013">
    <property type="protein sequence ID" value="MBK1696306.1"/>
    <property type="molecule type" value="Genomic_DNA"/>
</dbReference>
<dbReference type="CDD" id="cd00885">
    <property type="entry name" value="cinA"/>
    <property type="match status" value="1"/>
</dbReference>
<name>A0A934QG28_9PROT</name>
<keyword evidence="3" id="KW-1185">Reference proteome</keyword>
<evidence type="ECO:0000313" key="2">
    <source>
        <dbReference type="EMBL" id="MBK1696306.1"/>
    </source>
</evidence>
<dbReference type="SMART" id="SM00852">
    <property type="entry name" value="MoCF_biosynth"/>
    <property type="match status" value="1"/>
</dbReference>
<feature type="domain" description="MoaB/Mog" evidence="1">
    <location>
        <begin position="16"/>
        <end position="176"/>
    </location>
</feature>
<gene>
    <name evidence="2" type="ORF">CKO21_03505</name>
</gene>
<dbReference type="InterPro" id="IPR036425">
    <property type="entry name" value="MoaB/Mog-like_dom_sf"/>
</dbReference>
<reference evidence="2" key="1">
    <citation type="submission" date="2017-08" db="EMBL/GenBank/DDBJ databases">
        <authorList>
            <person name="Imhoff J.F."/>
            <person name="Rahn T."/>
            <person name="Kuenzel S."/>
            <person name="Neulinger S.C."/>
        </authorList>
    </citation>
    <scope>NUCLEOTIDE SEQUENCE</scope>
    <source>
        <strain evidence="2">DSM 9154</strain>
    </source>
</reference>
<dbReference type="InterPro" id="IPR001453">
    <property type="entry name" value="MoaB/Mog_dom"/>
</dbReference>
<accession>A0A934QG28</accession>
<dbReference type="PANTHER" id="PTHR13939:SF0">
    <property type="entry name" value="NMN AMIDOHYDROLASE-LIKE PROTEIN YFAY"/>
    <property type="match status" value="1"/>
</dbReference>
<dbReference type="PANTHER" id="PTHR13939">
    <property type="entry name" value="NICOTINAMIDE-NUCLEOTIDE AMIDOHYDROLASE PNCC"/>
    <property type="match status" value="1"/>
</dbReference>
<dbReference type="SUPFAM" id="SSF53218">
    <property type="entry name" value="Molybdenum cofactor biosynthesis proteins"/>
    <property type="match status" value="1"/>
</dbReference>
<sequence length="259" mass="27623">MTPSVSGSASDTVTAALVIIGDEILSGRTHDKNLPYLGRRLNELGVRLSEVRVVPDDRAAIVEAVNALRAKHQYLFTTGGIGPTHDDITAECIAEALDRRLIEHPDARAILDARYGPEGLTPGRLRMARTPEGAQIVENPVSKVPGFKIGNVYVLAGIPEVMQGMFESLAHELVGGAPLLSTTVVAALPEGDLAQPLGALQARYPDVGMGSYPFFGQHRYGASLVLRATDRDRLLAAKAELVEMVRAMGAEPEVGDDPV</sequence>
<dbReference type="Pfam" id="PF00994">
    <property type="entry name" value="MoCF_biosynth"/>
    <property type="match status" value="1"/>
</dbReference>
<proteinExistence type="predicted"/>
<dbReference type="AlphaFoldDB" id="A0A934QG28"/>
<dbReference type="Pfam" id="PF24102">
    <property type="entry name" value="FLAD1_M"/>
    <property type="match status" value="1"/>
</dbReference>
<dbReference type="InterPro" id="IPR050101">
    <property type="entry name" value="CinA"/>
</dbReference>
<dbReference type="Proteomes" id="UP000778970">
    <property type="component" value="Unassembled WGS sequence"/>
</dbReference>
<comment type="caution">
    <text evidence="2">The sequence shown here is derived from an EMBL/GenBank/DDBJ whole genome shotgun (WGS) entry which is preliminary data.</text>
</comment>
<organism evidence="2 3">
    <name type="scientific">Rhodovibrio salinarum</name>
    <dbReference type="NCBI Taxonomy" id="1087"/>
    <lineage>
        <taxon>Bacteria</taxon>
        <taxon>Pseudomonadati</taxon>
        <taxon>Pseudomonadota</taxon>
        <taxon>Alphaproteobacteria</taxon>
        <taxon>Rhodospirillales</taxon>
        <taxon>Rhodovibrionaceae</taxon>
        <taxon>Rhodovibrio</taxon>
    </lineage>
</organism>
<dbReference type="InterPro" id="IPR056596">
    <property type="entry name" value="FLAD1_M"/>
</dbReference>